<feature type="transmembrane region" description="Helical" evidence="1">
    <location>
        <begin position="123"/>
        <end position="140"/>
    </location>
</feature>
<evidence type="ECO:0000313" key="3">
    <source>
        <dbReference type="Proteomes" id="UP000233435"/>
    </source>
</evidence>
<feature type="transmembrane region" description="Helical" evidence="1">
    <location>
        <begin position="29"/>
        <end position="47"/>
    </location>
</feature>
<dbReference type="AlphaFoldDB" id="A0A2N3HG12"/>
<keyword evidence="1" id="KW-0812">Transmembrane</keyword>
<keyword evidence="1" id="KW-0472">Membrane</keyword>
<keyword evidence="3" id="KW-1185">Reference proteome</keyword>
<comment type="caution">
    <text evidence="2">The sequence shown here is derived from an EMBL/GenBank/DDBJ whole genome shotgun (WGS) entry which is preliminary data.</text>
</comment>
<accession>A0A2N3HG12</accession>
<gene>
    <name evidence="2" type="ORF">CSW08_15970</name>
</gene>
<dbReference type="EMBL" id="PJEO01000054">
    <property type="protein sequence ID" value="PKQ43916.1"/>
    <property type="molecule type" value="Genomic_DNA"/>
</dbReference>
<sequence>MQQPMKIWELLPIAIGRPIKNNKYLHMKITLLRLRGTALFFAFLVLFQSCKTYYANSISLEKAVEDGKSASIIYSNDSANSLEFDKIVKIDTVYYGIKKYRGELVKMPIQLENTESIYKDMSVFKFILLVVLSGGIIWGIDRLGLGFLFSEDE</sequence>
<dbReference type="Proteomes" id="UP000233435">
    <property type="component" value="Unassembled WGS sequence"/>
</dbReference>
<protein>
    <submittedName>
        <fullName evidence="2">Uncharacterized protein</fullName>
    </submittedName>
</protein>
<name>A0A2N3HG12_9FLAO</name>
<evidence type="ECO:0000313" key="2">
    <source>
        <dbReference type="EMBL" id="PKQ43916.1"/>
    </source>
</evidence>
<organism evidence="2 3">
    <name type="scientific">Confluentibacter flavum</name>
    <dbReference type="NCBI Taxonomy" id="1909700"/>
    <lineage>
        <taxon>Bacteria</taxon>
        <taxon>Pseudomonadati</taxon>
        <taxon>Bacteroidota</taxon>
        <taxon>Flavobacteriia</taxon>
        <taxon>Flavobacteriales</taxon>
        <taxon>Flavobacteriaceae</taxon>
        <taxon>Confluentibacter</taxon>
    </lineage>
</organism>
<reference evidence="2 3" key="1">
    <citation type="submission" date="2017-12" db="EMBL/GenBank/DDBJ databases">
        <title>Confluentibacter flavum sp. nov., isolated from the saline lake.</title>
        <authorList>
            <person name="Yu L."/>
        </authorList>
    </citation>
    <scope>NUCLEOTIDE SEQUENCE [LARGE SCALE GENOMIC DNA]</scope>
    <source>
        <strain evidence="2 3">3B</strain>
    </source>
</reference>
<evidence type="ECO:0000256" key="1">
    <source>
        <dbReference type="SAM" id="Phobius"/>
    </source>
</evidence>
<proteinExistence type="predicted"/>
<keyword evidence="1" id="KW-1133">Transmembrane helix</keyword>